<dbReference type="CDD" id="cd00130">
    <property type="entry name" value="PAS"/>
    <property type="match status" value="1"/>
</dbReference>
<evidence type="ECO:0000256" key="6">
    <source>
        <dbReference type="ARBA" id="ARBA00023012"/>
    </source>
</evidence>
<dbReference type="PROSITE" id="PS50109">
    <property type="entry name" value="HIS_KIN"/>
    <property type="match status" value="1"/>
</dbReference>
<proteinExistence type="predicted"/>
<accession>A0A1G2IE72</accession>
<evidence type="ECO:0000259" key="8">
    <source>
        <dbReference type="PROSITE" id="PS50109"/>
    </source>
</evidence>
<keyword evidence="5" id="KW-0418">Kinase</keyword>
<dbReference type="SMART" id="SM00387">
    <property type="entry name" value="HATPase_c"/>
    <property type="match status" value="1"/>
</dbReference>
<dbReference type="EMBL" id="MHPA01000016">
    <property type="protein sequence ID" value="OGZ73059.1"/>
    <property type="molecule type" value="Genomic_DNA"/>
</dbReference>
<dbReference type="NCBIfam" id="TIGR00229">
    <property type="entry name" value="sensory_box"/>
    <property type="match status" value="1"/>
</dbReference>
<feature type="domain" description="PAC" evidence="10">
    <location>
        <begin position="90"/>
        <end position="142"/>
    </location>
</feature>
<dbReference type="SUPFAM" id="SSF55785">
    <property type="entry name" value="PYP-like sensor domain (PAS domain)"/>
    <property type="match status" value="1"/>
</dbReference>
<keyword evidence="7" id="KW-0472">Membrane</keyword>
<dbReference type="InterPro" id="IPR003594">
    <property type="entry name" value="HATPase_dom"/>
</dbReference>
<evidence type="ECO:0000256" key="1">
    <source>
        <dbReference type="ARBA" id="ARBA00000085"/>
    </source>
</evidence>
<dbReference type="Pfam" id="PF00512">
    <property type="entry name" value="HisKA"/>
    <property type="match status" value="1"/>
</dbReference>
<feature type="domain" description="Histidine kinase" evidence="8">
    <location>
        <begin position="146"/>
        <end position="359"/>
    </location>
</feature>
<dbReference type="Pfam" id="PF02518">
    <property type="entry name" value="HATPase_c"/>
    <property type="match status" value="1"/>
</dbReference>
<dbReference type="GO" id="GO:0016036">
    <property type="term" value="P:cellular response to phosphate starvation"/>
    <property type="evidence" value="ECO:0007669"/>
    <property type="project" value="TreeGrafter"/>
</dbReference>
<dbReference type="Gene3D" id="3.30.450.20">
    <property type="entry name" value="PAS domain"/>
    <property type="match status" value="1"/>
</dbReference>
<dbReference type="Gene3D" id="1.10.287.130">
    <property type="match status" value="1"/>
</dbReference>
<dbReference type="InterPro" id="IPR050351">
    <property type="entry name" value="BphY/WalK/GraS-like"/>
</dbReference>
<protein>
    <recommendedName>
        <fullName evidence="2">histidine kinase</fullName>
        <ecNumber evidence="2">2.7.13.3</ecNumber>
    </recommendedName>
</protein>
<dbReference type="STRING" id="1802214.A2908_01910"/>
<dbReference type="SUPFAM" id="SSF47384">
    <property type="entry name" value="Homodimeric domain of signal transducing histidine kinase"/>
    <property type="match status" value="1"/>
</dbReference>
<dbReference type="CDD" id="cd00082">
    <property type="entry name" value="HisKA"/>
    <property type="match status" value="1"/>
</dbReference>
<evidence type="ECO:0000259" key="9">
    <source>
        <dbReference type="PROSITE" id="PS50112"/>
    </source>
</evidence>
<dbReference type="SMART" id="SM00388">
    <property type="entry name" value="HisKA"/>
    <property type="match status" value="1"/>
</dbReference>
<dbReference type="InterPro" id="IPR035965">
    <property type="entry name" value="PAS-like_dom_sf"/>
</dbReference>
<organism evidence="11 12">
    <name type="scientific">Candidatus Staskawiczbacteria bacterium RIFCSPLOWO2_01_FULL_38_12b</name>
    <dbReference type="NCBI Taxonomy" id="1802214"/>
    <lineage>
        <taxon>Bacteria</taxon>
        <taxon>Candidatus Staskawicziibacteriota</taxon>
    </lineage>
</organism>
<evidence type="ECO:0000259" key="10">
    <source>
        <dbReference type="PROSITE" id="PS50113"/>
    </source>
</evidence>
<comment type="caution">
    <text evidence="11">The sequence shown here is derived from an EMBL/GenBank/DDBJ whole genome shotgun (WGS) entry which is preliminary data.</text>
</comment>
<dbReference type="GO" id="GO:0000155">
    <property type="term" value="F:phosphorelay sensor kinase activity"/>
    <property type="evidence" value="ECO:0007669"/>
    <property type="project" value="InterPro"/>
</dbReference>
<dbReference type="Pfam" id="PF13426">
    <property type="entry name" value="PAS_9"/>
    <property type="match status" value="1"/>
</dbReference>
<evidence type="ECO:0000256" key="7">
    <source>
        <dbReference type="ARBA" id="ARBA00023136"/>
    </source>
</evidence>
<evidence type="ECO:0000256" key="4">
    <source>
        <dbReference type="ARBA" id="ARBA00022679"/>
    </source>
</evidence>
<dbReference type="InterPro" id="IPR036097">
    <property type="entry name" value="HisK_dim/P_sf"/>
</dbReference>
<evidence type="ECO:0000256" key="5">
    <source>
        <dbReference type="ARBA" id="ARBA00022777"/>
    </source>
</evidence>
<evidence type="ECO:0000313" key="12">
    <source>
        <dbReference type="Proteomes" id="UP000176774"/>
    </source>
</evidence>
<reference evidence="11 12" key="1">
    <citation type="journal article" date="2016" name="Nat. Commun.">
        <title>Thousands of microbial genomes shed light on interconnected biogeochemical processes in an aquifer system.</title>
        <authorList>
            <person name="Anantharaman K."/>
            <person name="Brown C.T."/>
            <person name="Hug L.A."/>
            <person name="Sharon I."/>
            <person name="Castelle C.J."/>
            <person name="Probst A.J."/>
            <person name="Thomas B.C."/>
            <person name="Singh A."/>
            <person name="Wilkins M.J."/>
            <person name="Karaoz U."/>
            <person name="Brodie E.L."/>
            <person name="Williams K.H."/>
            <person name="Hubbard S.S."/>
            <person name="Banfield J.F."/>
        </authorList>
    </citation>
    <scope>NUCLEOTIDE SEQUENCE [LARGE SCALE GENOMIC DNA]</scope>
</reference>
<sequence>MRTPLSEKKLQELIEKIEPFKVGFDAIGEHVIITDENANILYANKGVEEQTGFSIQEIIGKTPADVWGGKMPKDFYKTLWHTIKTEKKPFVGELNNVKKDGTKYWQEIHIHPIFNHDGTIKFFIAIEPNITERKEKEKFKEEFISIISHQLKNPLTVMKWTLEILAKIEGATSSDQKRIKVVLENTQSIIDLVNDLTIISKIGKIDTQTNIDLFTVINSIIEQAKVANRNTVIEFKKDMEPCIIKSNSTLSFEVFKNLIFNAAEYSDKDHGIVNIHLKKENDYYLFSVENNGIEIPKNEQSKIFSKFFRASNASDRKESGTGLGLFIAKMICDYFGWQISFKSPTDKGNGAIFHLKIPI</sequence>
<dbReference type="PANTHER" id="PTHR45453:SF1">
    <property type="entry name" value="PHOSPHATE REGULON SENSOR PROTEIN PHOR"/>
    <property type="match status" value="1"/>
</dbReference>
<keyword evidence="6" id="KW-0902">Two-component regulatory system</keyword>
<dbReference type="PROSITE" id="PS50112">
    <property type="entry name" value="PAS"/>
    <property type="match status" value="1"/>
</dbReference>
<evidence type="ECO:0000256" key="2">
    <source>
        <dbReference type="ARBA" id="ARBA00012438"/>
    </source>
</evidence>
<feature type="domain" description="PAS" evidence="9">
    <location>
        <begin position="6"/>
        <end position="62"/>
    </location>
</feature>
<dbReference type="PANTHER" id="PTHR45453">
    <property type="entry name" value="PHOSPHATE REGULON SENSOR PROTEIN PHOR"/>
    <property type="match status" value="1"/>
</dbReference>
<dbReference type="SMART" id="SM00091">
    <property type="entry name" value="PAS"/>
    <property type="match status" value="1"/>
</dbReference>
<keyword evidence="4" id="KW-0808">Transferase</keyword>
<dbReference type="GO" id="GO:0005886">
    <property type="term" value="C:plasma membrane"/>
    <property type="evidence" value="ECO:0007669"/>
    <property type="project" value="TreeGrafter"/>
</dbReference>
<keyword evidence="3" id="KW-0597">Phosphoprotein</keyword>
<dbReference type="PRINTS" id="PR00344">
    <property type="entry name" value="BCTRLSENSOR"/>
</dbReference>
<dbReference type="GO" id="GO:0004721">
    <property type="term" value="F:phosphoprotein phosphatase activity"/>
    <property type="evidence" value="ECO:0007669"/>
    <property type="project" value="TreeGrafter"/>
</dbReference>
<dbReference type="InterPro" id="IPR005467">
    <property type="entry name" value="His_kinase_dom"/>
</dbReference>
<dbReference type="InterPro" id="IPR004358">
    <property type="entry name" value="Sig_transdc_His_kin-like_C"/>
</dbReference>
<dbReference type="SMART" id="SM00086">
    <property type="entry name" value="PAC"/>
    <property type="match status" value="1"/>
</dbReference>
<dbReference type="InterPro" id="IPR001610">
    <property type="entry name" value="PAC"/>
</dbReference>
<dbReference type="InterPro" id="IPR000014">
    <property type="entry name" value="PAS"/>
</dbReference>
<comment type="catalytic activity">
    <reaction evidence="1">
        <text>ATP + protein L-histidine = ADP + protein N-phospho-L-histidine.</text>
        <dbReference type="EC" id="2.7.13.3"/>
    </reaction>
</comment>
<dbReference type="InterPro" id="IPR003661">
    <property type="entry name" value="HisK_dim/P_dom"/>
</dbReference>
<dbReference type="SUPFAM" id="SSF55874">
    <property type="entry name" value="ATPase domain of HSP90 chaperone/DNA topoisomerase II/histidine kinase"/>
    <property type="match status" value="1"/>
</dbReference>
<dbReference type="Proteomes" id="UP000176774">
    <property type="component" value="Unassembled WGS sequence"/>
</dbReference>
<dbReference type="EC" id="2.7.13.3" evidence="2"/>
<dbReference type="InterPro" id="IPR036890">
    <property type="entry name" value="HATPase_C_sf"/>
</dbReference>
<gene>
    <name evidence="11" type="ORF">A2908_01910</name>
</gene>
<name>A0A1G2IE72_9BACT</name>
<evidence type="ECO:0000256" key="3">
    <source>
        <dbReference type="ARBA" id="ARBA00022553"/>
    </source>
</evidence>
<dbReference type="AlphaFoldDB" id="A0A1G2IE72"/>
<dbReference type="Gene3D" id="3.30.565.10">
    <property type="entry name" value="Histidine kinase-like ATPase, C-terminal domain"/>
    <property type="match status" value="1"/>
</dbReference>
<dbReference type="InterPro" id="IPR000700">
    <property type="entry name" value="PAS-assoc_C"/>
</dbReference>
<dbReference type="PROSITE" id="PS50113">
    <property type="entry name" value="PAC"/>
    <property type="match status" value="1"/>
</dbReference>
<evidence type="ECO:0000313" key="11">
    <source>
        <dbReference type="EMBL" id="OGZ73059.1"/>
    </source>
</evidence>